<evidence type="ECO:0000256" key="1">
    <source>
        <dbReference type="ARBA" id="ARBA00001971"/>
    </source>
</evidence>
<keyword evidence="10" id="KW-1185">Reference proteome</keyword>
<evidence type="ECO:0000256" key="2">
    <source>
        <dbReference type="ARBA" id="ARBA00010617"/>
    </source>
</evidence>
<evidence type="ECO:0000256" key="6">
    <source>
        <dbReference type="ARBA" id="ARBA00023033"/>
    </source>
</evidence>
<dbReference type="InterPro" id="IPR001128">
    <property type="entry name" value="Cyt_P450"/>
</dbReference>
<dbReference type="Pfam" id="PF00067">
    <property type="entry name" value="p450"/>
    <property type="match status" value="1"/>
</dbReference>
<accession>A0A8R1YDQ9</accession>
<dbReference type="GO" id="GO:0005506">
    <property type="term" value="F:iron ion binding"/>
    <property type="evidence" value="ECO:0007669"/>
    <property type="project" value="InterPro"/>
</dbReference>
<reference evidence="9" key="2">
    <citation type="submission" date="2022-06" db="UniProtKB">
        <authorList>
            <consortium name="EnsemblMetazoa"/>
        </authorList>
    </citation>
    <scope>IDENTIFICATION</scope>
    <source>
        <strain evidence="9">PS312</strain>
    </source>
</reference>
<evidence type="ECO:0000313" key="10">
    <source>
        <dbReference type="Proteomes" id="UP000005239"/>
    </source>
</evidence>
<keyword evidence="7 8" id="KW-0349">Heme</keyword>
<dbReference type="PANTHER" id="PTHR24300">
    <property type="entry name" value="CYTOCHROME P450 508A4-RELATED"/>
    <property type="match status" value="1"/>
</dbReference>
<dbReference type="GO" id="GO:0006805">
    <property type="term" value="P:xenobiotic metabolic process"/>
    <property type="evidence" value="ECO:0000318"/>
    <property type="project" value="GO_Central"/>
</dbReference>
<evidence type="ECO:0000256" key="8">
    <source>
        <dbReference type="RuleBase" id="RU000461"/>
    </source>
</evidence>
<evidence type="ECO:0000313" key="9">
    <source>
        <dbReference type="EnsemblMetazoa" id="PPA11385.1"/>
    </source>
</evidence>
<gene>
    <name evidence="9" type="primary">WBGene00100939</name>
</gene>
<dbReference type="EnsemblMetazoa" id="PPA11385.1">
    <property type="protein sequence ID" value="PPA11385.1"/>
    <property type="gene ID" value="WBGene00100939"/>
</dbReference>
<dbReference type="InterPro" id="IPR050182">
    <property type="entry name" value="Cytochrome_P450_fam2"/>
</dbReference>
<dbReference type="OrthoDB" id="1055148at2759"/>
<keyword evidence="6 8" id="KW-0503">Monooxygenase</keyword>
<dbReference type="AlphaFoldDB" id="A0A2A6C207"/>
<keyword evidence="4 8" id="KW-0560">Oxidoreductase</keyword>
<organism evidence="9 10">
    <name type="scientific">Pristionchus pacificus</name>
    <name type="common">Parasitic nematode worm</name>
    <dbReference type="NCBI Taxonomy" id="54126"/>
    <lineage>
        <taxon>Eukaryota</taxon>
        <taxon>Metazoa</taxon>
        <taxon>Ecdysozoa</taxon>
        <taxon>Nematoda</taxon>
        <taxon>Chromadorea</taxon>
        <taxon>Rhabditida</taxon>
        <taxon>Rhabditina</taxon>
        <taxon>Diplogasteromorpha</taxon>
        <taxon>Diplogasteroidea</taxon>
        <taxon>Neodiplogasteridae</taxon>
        <taxon>Pristionchus</taxon>
    </lineage>
</organism>
<evidence type="ECO:0000256" key="5">
    <source>
        <dbReference type="ARBA" id="ARBA00023004"/>
    </source>
</evidence>
<keyword evidence="3 7" id="KW-0479">Metal-binding</keyword>
<dbReference type="GO" id="GO:0020037">
    <property type="term" value="F:heme binding"/>
    <property type="evidence" value="ECO:0000318"/>
    <property type="project" value="GO_Central"/>
</dbReference>
<comment type="cofactor">
    <cofactor evidence="1 7">
        <name>heme</name>
        <dbReference type="ChEBI" id="CHEBI:30413"/>
    </cofactor>
</comment>
<feature type="binding site" description="axial binding residue" evidence="7">
    <location>
        <position position="442"/>
    </location>
    <ligand>
        <name>heme</name>
        <dbReference type="ChEBI" id="CHEBI:30413"/>
    </ligand>
    <ligandPart>
        <name>Fe</name>
        <dbReference type="ChEBI" id="CHEBI:18248"/>
    </ligandPart>
</feature>
<evidence type="ECO:0000256" key="4">
    <source>
        <dbReference type="ARBA" id="ARBA00023002"/>
    </source>
</evidence>
<dbReference type="PRINTS" id="PR00385">
    <property type="entry name" value="P450"/>
</dbReference>
<dbReference type="GO" id="GO:0016712">
    <property type="term" value="F:oxidoreductase activity, acting on paired donors, with incorporation or reduction of molecular oxygen, reduced flavin or flavoprotein as one donor, and incorporation of one atom of oxygen"/>
    <property type="evidence" value="ECO:0000318"/>
    <property type="project" value="GO_Central"/>
</dbReference>
<comment type="similarity">
    <text evidence="2 8">Belongs to the cytochrome P450 family.</text>
</comment>
<reference evidence="10" key="1">
    <citation type="journal article" date="2008" name="Nat. Genet.">
        <title>The Pristionchus pacificus genome provides a unique perspective on nematode lifestyle and parasitism.</title>
        <authorList>
            <person name="Dieterich C."/>
            <person name="Clifton S.W."/>
            <person name="Schuster L.N."/>
            <person name="Chinwalla A."/>
            <person name="Delehaunty K."/>
            <person name="Dinkelacker I."/>
            <person name="Fulton L."/>
            <person name="Fulton R."/>
            <person name="Godfrey J."/>
            <person name="Minx P."/>
            <person name="Mitreva M."/>
            <person name="Roeseler W."/>
            <person name="Tian H."/>
            <person name="Witte H."/>
            <person name="Yang S.P."/>
            <person name="Wilson R.K."/>
            <person name="Sommer R.J."/>
        </authorList>
    </citation>
    <scope>NUCLEOTIDE SEQUENCE [LARGE SCALE GENOMIC DNA]</scope>
    <source>
        <strain evidence="10">PS312</strain>
    </source>
</reference>
<dbReference type="InterPro" id="IPR002401">
    <property type="entry name" value="Cyt_P450_E_grp-I"/>
</dbReference>
<dbReference type="GO" id="GO:0005737">
    <property type="term" value="C:cytoplasm"/>
    <property type="evidence" value="ECO:0000318"/>
    <property type="project" value="GO_Central"/>
</dbReference>
<name>A0A2A6C207_PRIPA</name>
<dbReference type="InterPro" id="IPR017972">
    <property type="entry name" value="Cyt_P450_CS"/>
</dbReference>
<dbReference type="PRINTS" id="PR00463">
    <property type="entry name" value="EP450I"/>
</dbReference>
<dbReference type="SUPFAM" id="SSF48264">
    <property type="entry name" value="Cytochrome P450"/>
    <property type="match status" value="1"/>
</dbReference>
<accession>A0A2A6C207</accession>
<dbReference type="InterPro" id="IPR036396">
    <property type="entry name" value="Cyt_P450_sf"/>
</dbReference>
<proteinExistence type="inferred from homology"/>
<dbReference type="Gene3D" id="1.10.630.10">
    <property type="entry name" value="Cytochrome P450"/>
    <property type="match status" value="1"/>
</dbReference>
<dbReference type="PANTHER" id="PTHR24300:SF375">
    <property type="entry name" value="CYTOCHROME P450 FAMILY"/>
    <property type="match status" value="1"/>
</dbReference>
<dbReference type="GO" id="GO:0006082">
    <property type="term" value="P:organic acid metabolic process"/>
    <property type="evidence" value="ECO:0000318"/>
    <property type="project" value="GO_Central"/>
</dbReference>
<dbReference type="PROSITE" id="PS00086">
    <property type="entry name" value="CYTOCHROME_P450"/>
    <property type="match status" value="1"/>
</dbReference>
<sequence length="502" mass="57525">MFWLIAAIGLALFLFKELYRKRRKYPPGPTPLPLLGNMLSIMSDFPGITAYKEWKKRFGPIYTYWLGPWPIVTVNDYSTIQELFINDGETTADRVPFSSVSEVYRGGLYGIADTNGKVWREQRRFALHTLRDFGLGKAEMQERILNETADLLAQLENDCETNGKTKPSKYMEKTVASVINLTLFGFRFDQEHESEFYRLNQLLKDQLQVLANPLLVAFFSVPNLIPYIPFVRGKFEKVFKVRDAINGYFQQHIDAHKKAIDYLNDDVGDFCDAYIKEMYKRKDDPDTSFHDKQFVNVCGDLWLAGVDTTATTMGWGVIVLLHHPEVLSKLHDEFDRVIDSDRLITTNDKPALPYTNAFLNEVQRWANIAPQNLLRRMNKEVTIGGVTIPEGASITPQISMLLADETVFPEPDKFKPERFLDGDGKLKTFKEFLPFSVGKRQCPGEGLAKMELFLFFSNLTHRFHIENVDPSNPPSLVKQMKTGGKPGEFECILRRRIMGDST</sequence>
<evidence type="ECO:0000256" key="3">
    <source>
        <dbReference type="ARBA" id="ARBA00022723"/>
    </source>
</evidence>
<evidence type="ECO:0000256" key="7">
    <source>
        <dbReference type="PIRSR" id="PIRSR602401-1"/>
    </source>
</evidence>
<dbReference type="FunFam" id="1.10.630.10:FF:000036">
    <property type="entry name" value="CYtochrome P450 family"/>
    <property type="match status" value="1"/>
</dbReference>
<protein>
    <submittedName>
        <fullName evidence="9">Cytochrome P450</fullName>
    </submittedName>
</protein>
<dbReference type="Proteomes" id="UP000005239">
    <property type="component" value="Unassembled WGS sequence"/>
</dbReference>
<keyword evidence="5 7" id="KW-0408">Iron</keyword>
<dbReference type="CDD" id="cd20617">
    <property type="entry name" value="CYP1_2-like"/>
    <property type="match status" value="1"/>
</dbReference>